<gene>
    <name evidence="1" type="ORF">GS397_10335</name>
</gene>
<dbReference type="AlphaFoldDB" id="A0A6P1GG53"/>
<proteinExistence type="predicted"/>
<dbReference type="RefSeq" id="WP_159366397.1">
    <property type="nucleotide sequence ID" value="NZ_CP047218.1"/>
</dbReference>
<organism evidence="1 2">
    <name type="scientific">Sphingobium yanoikuyae</name>
    <name type="common">Sphingomonas yanoikuyae</name>
    <dbReference type="NCBI Taxonomy" id="13690"/>
    <lineage>
        <taxon>Bacteria</taxon>
        <taxon>Pseudomonadati</taxon>
        <taxon>Pseudomonadota</taxon>
        <taxon>Alphaproteobacteria</taxon>
        <taxon>Sphingomonadales</taxon>
        <taxon>Sphingomonadaceae</taxon>
        <taxon>Sphingobium</taxon>
    </lineage>
</organism>
<name>A0A6P1GG53_SPHYA</name>
<sequence length="125" mass="13743">MTIEAANIYHADRANTAWADATEAARSAALIRAQDYITDTYDLPDDVQDDPRHDRAVYELALVALSESLVEIVTPQVVREKVDGVVEVQYSEGVIADRFPTISRILAPLLKPKGVTGFQSVKVCL</sequence>
<reference evidence="1 2" key="1">
    <citation type="submission" date="2019-12" db="EMBL/GenBank/DDBJ databases">
        <title>Functional and genomic insights into the Sphingobium yanoikuyae YC-JY1, a bacterium efficiently degrading bisphenol A.</title>
        <authorList>
            <person name="Jia Y."/>
            <person name="Li X."/>
            <person name="Wang J."/>
            <person name="Eltoukhy A."/>
            <person name="Lamraoui I."/>
            <person name="Yan Y."/>
        </authorList>
    </citation>
    <scope>NUCLEOTIDE SEQUENCE [LARGE SCALE GENOMIC DNA]</scope>
    <source>
        <strain evidence="1 2">YC-JY1</strain>
    </source>
</reference>
<dbReference type="EMBL" id="CP047218">
    <property type="protein sequence ID" value="QHD67409.1"/>
    <property type="molecule type" value="Genomic_DNA"/>
</dbReference>
<dbReference type="Proteomes" id="UP000464086">
    <property type="component" value="Chromosome"/>
</dbReference>
<evidence type="ECO:0008006" key="3">
    <source>
        <dbReference type="Google" id="ProtNLM"/>
    </source>
</evidence>
<protein>
    <recommendedName>
        <fullName evidence="3">Phage gp6-like head-tail connector protein</fullName>
    </recommendedName>
</protein>
<evidence type="ECO:0000313" key="2">
    <source>
        <dbReference type="Proteomes" id="UP000464086"/>
    </source>
</evidence>
<evidence type="ECO:0000313" key="1">
    <source>
        <dbReference type="EMBL" id="QHD67409.1"/>
    </source>
</evidence>
<accession>A0A6P1GG53</accession>